<evidence type="ECO:0000256" key="1">
    <source>
        <dbReference type="SAM" id="Phobius"/>
    </source>
</evidence>
<feature type="transmembrane region" description="Helical" evidence="1">
    <location>
        <begin position="74"/>
        <end position="100"/>
    </location>
</feature>
<accession>A0A6L6J4D9</accession>
<dbReference type="Proteomes" id="UP000478740">
    <property type="component" value="Unassembled WGS sequence"/>
</dbReference>
<evidence type="ECO:0000313" key="3">
    <source>
        <dbReference type="Proteomes" id="UP000478740"/>
    </source>
</evidence>
<dbReference type="EMBL" id="WMII01000055">
    <property type="protein sequence ID" value="MTH66728.1"/>
    <property type="molecule type" value="Genomic_DNA"/>
</dbReference>
<keyword evidence="1" id="KW-0472">Membrane</keyword>
<reference evidence="2 3" key="1">
    <citation type="submission" date="2019-11" db="EMBL/GenBank/DDBJ databases">
        <authorList>
            <person name="Dong K."/>
        </authorList>
    </citation>
    <scope>NUCLEOTIDE SEQUENCE [LARGE SCALE GENOMIC DNA]</scope>
    <source>
        <strain evidence="2 3">DK608</strain>
    </source>
</reference>
<organism evidence="2 3">
    <name type="scientific">Paracoccus shanxieyensis</name>
    <dbReference type="NCBI Taxonomy" id="2675752"/>
    <lineage>
        <taxon>Bacteria</taxon>
        <taxon>Pseudomonadati</taxon>
        <taxon>Pseudomonadota</taxon>
        <taxon>Alphaproteobacteria</taxon>
        <taxon>Rhodobacterales</taxon>
        <taxon>Paracoccaceae</taxon>
        <taxon>Paracoccus</taxon>
    </lineage>
</organism>
<gene>
    <name evidence="2" type="ORF">GL284_21040</name>
</gene>
<keyword evidence="3" id="KW-1185">Reference proteome</keyword>
<evidence type="ECO:0000313" key="2">
    <source>
        <dbReference type="EMBL" id="MTH66728.1"/>
    </source>
</evidence>
<name>A0A6L6J4D9_9RHOB</name>
<keyword evidence="1" id="KW-1133">Transmembrane helix</keyword>
<dbReference type="RefSeq" id="WP_155046364.1">
    <property type="nucleotide sequence ID" value="NZ_WMIH01000055.1"/>
</dbReference>
<protein>
    <submittedName>
        <fullName evidence="2">Uncharacterized protein</fullName>
    </submittedName>
</protein>
<proteinExistence type="predicted"/>
<keyword evidence="1" id="KW-0812">Transmembrane</keyword>
<dbReference type="AlphaFoldDB" id="A0A6L6J4D9"/>
<sequence length="130" mass="14023">MTYQSDIPDPALIEARNILAHPQGHTHSAIRHACQIAATEGDQHDIEAASKTLAALNAEIADRSGRDRQAARRAYFQIALICIGFWIFVALAIFGLPLVWGWLTATVMLKPEACGALGAVECGEMLRAGL</sequence>
<comment type="caution">
    <text evidence="2">The sequence shown here is derived from an EMBL/GenBank/DDBJ whole genome shotgun (WGS) entry which is preliminary data.</text>
</comment>